<dbReference type="EMBL" id="JAXCLW010000002">
    <property type="protein sequence ID" value="MDY0883572.1"/>
    <property type="molecule type" value="Genomic_DNA"/>
</dbReference>
<keyword evidence="3" id="KW-0597">Phosphoprotein</keyword>
<evidence type="ECO:0000313" key="10">
    <source>
        <dbReference type="Proteomes" id="UP001279642"/>
    </source>
</evidence>
<keyword evidence="10" id="KW-1185">Reference proteome</keyword>
<comment type="catalytic activity">
    <reaction evidence="1">
        <text>ATP + protein L-histidine = ADP + protein N-phospho-L-histidine.</text>
        <dbReference type="EC" id="2.7.13.3"/>
    </reaction>
</comment>
<dbReference type="SUPFAM" id="SSF55874">
    <property type="entry name" value="ATPase domain of HSP90 chaperone/DNA topoisomerase II/histidine kinase"/>
    <property type="match status" value="1"/>
</dbReference>
<dbReference type="InterPro" id="IPR036890">
    <property type="entry name" value="HATPase_C_sf"/>
</dbReference>
<dbReference type="PANTHER" id="PTHR43711">
    <property type="entry name" value="TWO-COMPONENT HISTIDINE KINASE"/>
    <property type="match status" value="1"/>
</dbReference>
<dbReference type="Gene3D" id="1.10.287.130">
    <property type="match status" value="1"/>
</dbReference>
<dbReference type="InterPro" id="IPR005467">
    <property type="entry name" value="His_kinase_dom"/>
</dbReference>
<evidence type="ECO:0000256" key="1">
    <source>
        <dbReference type="ARBA" id="ARBA00000085"/>
    </source>
</evidence>
<proteinExistence type="predicted"/>
<dbReference type="SMART" id="SM00387">
    <property type="entry name" value="HATPase_c"/>
    <property type="match status" value="1"/>
</dbReference>
<keyword evidence="7" id="KW-0812">Transmembrane</keyword>
<evidence type="ECO:0000256" key="6">
    <source>
        <dbReference type="ARBA" id="ARBA00023012"/>
    </source>
</evidence>
<dbReference type="RefSeq" id="WP_320508602.1">
    <property type="nucleotide sequence ID" value="NZ_JAXCLW010000002.1"/>
</dbReference>
<dbReference type="EC" id="2.7.13.3" evidence="2"/>
<keyword evidence="5 9" id="KW-0418">Kinase</keyword>
<dbReference type="GO" id="GO:0016301">
    <property type="term" value="F:kinase activity"/>
    <property type="evidence" value="ECO:0007669"/>
    <property type="project" value="UniProtKB-KW"/>
</dbReference>
<dbReference type="Gene3D" id="3.30.565.10">
    <property type="entry name" value="Histidine kinase-like ATPase, C-terminal domain"/>
    <property type="match status" value="1"/>
</dbReference>
<keyword evidence="4" id="KW-0808">Transferase</keyword>
<evidence type="ECO:0000313" key="9">
    <source>
        <dbReference type="EMBL" id="MDY0883572.1"/>
    </source>
</evidence>
<reference evidence="9 10" key="1">
    <citation type="journal article" date="2016" name="Antonie Van Leeuwenhoek">
        <title>Dongia soli sp. nov., isolated from soil from Dokdo, Korea.</title>
        <authorList>
            <person name="Kim D.U."/>
            <person name="Lee H."/>
            <person name="Kim H."/>
            <person name="Kim S.G."/>
            <person name="Ka J.O."/>
        </authorList>
    </citation>
    <scope>NUCLEOTIDE SEQUENCE [LARGE SCALE GENOMIC DNA]</scope>
    <source>
        <strain evidence="9 10">D78</strain>
    </source>
</reference>
<dbReference type="CDD" id="cd00075">
    <property type="entry name" value="HATPase"/>
    <property type="match status" value="1"/>
</dbReference>
<keyword evidence="7" id="KW-0472">Membrane</keyword>
<dbReference type="Proteomes" id="UP001279642">
    <property type="component" value="Unassembled WGS sequence"/>
</dbReference>
<dbReference type="InterPro" id="IPR004358">
    <property type="entry name" value="Sig_transdc_His_kin-like_C"/>
</dbReference>
<dbReference type="PANTHER" id="PTHR43711:SF26">
    <property type="entry name" value="SENSOR HISTIDINE KINASE RCSC"/>
    <property type="match status" value="1"/>
</dbReference>
<dbReference type="Pfam" id="PF02518">
    <property type="entry name" value="HATPase_c"/>
    <property type="match status" value="1"/>
</dbReference>
<accession>A0ABU5EB29</accession>
<dbReference type="InterPro" id="IPR050736">
    <property type="entry name" value="Sensor_HK_Regulatory"/>
</dbReference>
<dbReference type="Pfam" id="PF00512">
    <property type="entry name" value="HisKA"/>
    <property type="match status" value="1"/>
</dbReference>
<organism evidence="9 10">
    <name type="scientific">Dongia soli</name>
    <dbReference type="NCBI Taxonomy" id="600628"/>
    <lineage>
        <taxon>Bacteria</taxon>
        <taxon>Pseudomonadati</taxon>
        <taxon>Pseudomonadota</taxon>
        <taxon>Alphaproteobacteria</taxon>
        <taxon>Rhodospirillales</taxon>
        <taxon>Dongiaceae</taxon>
        <taxon>Dongia</taxon>
    </lineage>
</organism>
<dbReference type="InterPro" id="IPR036097">
    <property type="entry name" value="HisK_dim/P_sf"/>
</dbReference>
<evidence type="ECO:0000259" key="8">
    <source>
        <dbReference type="PROSITE" id="PS50109"/>
    </source>
</evidence>
<keyword evidence="7" id="KW-1133">Transmembrane helix</keyword>
<evidence type="ECO:0000256" key="4">
    <source>
        <dbReference type="ARBA" id="ARBA00022679"/>
    </source>
</evidence>
<evidence type="ECO:0000256" key="7">
    <source>
        <dbReference type="SAM" id="Phobius"/>
    </source>
</evidence>
<feature type="domain" description="Histidine kinase" evidence="8">
    <location>
        <begin position="223"/>
        <end position="442"/>
    </location>
</feature>
<evidence type="ECO:0000256" key="3">
    <source>
        <dbReference type="ARBA" id="ARBA00022553"/>
    </source>
</evidence>
<protein>
    <recommendedName>
        <fullName evidence="2">histidine kinase</fullName>
        <ecNumber evidence="2">2.7.13.3</ecNumber>
    </recommendedName>
</protein>
<dbReference type="SUPFAM" id="SSF47384">
    <property type="entry name" value="Homodimeric domain of signal transducing histidine kinase"/>
    <property type="match status" value="1"/>
</dbReference>
<gene>
    <name evidence="9" type="ORF">SMD27_12015</name>
</gene>
<dbReference type="SMART" id="SM00388">
    <property type="entry name" value="HisKA"/>
    <property type="match status" value="1"/>
</dbReference>
<sequence>MSIVRKYWAAFAVTLIFAGALGLSTYLLVKNSTALSQAQRSTSWLAAQLELEYFRTLSLLDAFYSQDPEVSADSVRERFEIFESRINTIATGEEGSELRTTKNYQPLMDLLVPAVAKIQLALNGLDSANPSQHVAVRKLLTALGHPIQAWTMGVLLHNQALETLRSSYYPVLGALLGVISAGSILIWMLSQAIIKAEAFAHTEHMARERADHANRAKDTFLAIASHEFRTPLNAIIGFSELLRSRAHALTEDSRNRFLEDIISSGRQLSRIINDTLNMSKISTGKLTLKLEPVDIRSILNDCVSALQSGAKDVGVILAAHMPSDAIQVLADAVWLNQAITNIVSNAIRFTTSGERVDVRCHQRGESVVLEVVDRGIGIPETELHHVTKPFYQVQNVLDRERGGLGLGLAIANGVIEAHGGNLTISSAVGQGTVVSVSLPTVRSQDGWAQARKAQIDVNQF</sequence>
<evidence type="ECO:0000256" key="5">
    <source>
        <dbReference type="ARBA" id="ARBA00022777"/>
    </source>
</evidence>
<comment type="caution">
    <text evidence="9">The sequence shown here is derived from an EMBL/GenBank/DDBJ whole genome shotgun (WGS) entry which is preliminary data.</text>
</comment>
<keyword evidence="6" id="KW-0902">Two-component regulatory system</keyword>
<feature type="transmembrane region" description="Helical" evidence="7">
    <location>
        <begin position="7"/>
        <end position="29"/>
    </location>
</feature>
<evidence type="ECO:0000256" key="2">
    <source>
        <dbReference type="ARBA" id="ARBA00012438"/>
    </source>
</evidence>
<dbReference type="PROSITE" id="PS50109">
    <property type="entry name" value="HIS_KIN"/>
    <property type="match status" value="1"/>
</dbReference>
<dbReference type="InterPro" id="IPR003661">
    <property type="entry name" value="HisK_dim/P_dom"/>
</dbReference>
<dbReference type="InterPro" id="IPR003594">
    <property type="entry name" value="HATPase_dom"/>
</dbReference>
<dbReference type="CDD" id="cd00082">
    <property type="entry name" value="HisKA"/>
    <property type="match status" value="1"/>
</dbReference>
<dbReference type="PRINTS" id="PR00344">
    <property type="entry name" value="BCTRLSENSOR"/>
</dbReference>
<name>A0ABU5EB29_9PROT</name>